<name>A0A086T1M0_HAPC1</name>
<protein>
    <submittedName>
        <fullName evidence="2">Uncharacterized protein</fullName>
    </submittedName>
</protein>
<dbReference type="STRING" id="857340.A0A086T1M0"/>
<feature type="compositionally biased region" description="Acidic residues" evidence="1">
    <location>
        <begin position="28"/>
        <end position="50"/>
    </location>
</feature>
<dbReference type="Pfam" id="PF10309">
    <property type="entry name" value="NCBP3"/>
    <property type="match status" value="1"/>
</dbReference>
<dbReference type="AlphaFoldDB" id="A0A086T1M0"/>
<feature type="compositionally biased region" description="Basic and acidic residues" evidence="1">
    <location>
        <begin position="288"/>
        <end position="306"/>
    </location>
</feature>
<feature type="compositionally biased region" description="Basic and acidic residues" evidence="1">
    <location>
        <begin position="218"/>
        <end position="233"/>
    </location>
</feature>
<dbReference type="PANTHER" id="PTHR16291">
    <property type="entry name" value="NUCLEAR CAP-BINDING PROTEIN SUBUNIT 3"/>
    <property type="match status" value="1"/>
</dbReference>
<evidence type="ECO:0000313" key="2">
    <source>
        <dbReference type="EMBL" id="KFH43252.1"/>
    </source>
</evidence>
<reference evidence="3" key="1">
    <citation type="journal article" date="2014" name="Genome Announc.">
        <title>Genome sequence and annotation of Acremonium chrysogenum, producer of the beta-lactam antibiotic cephalosporin C.</title>
        <authorList>
            <person name="Terfehr D."/>
            <person name="Dahlmann T.A."/>
            <person name="Specht T."/>
            <person name="Zadra I."/>
            <person name="Kuernsteiner H."/>
            <person name="Kueck U."/>
        </authorList>
    </citation>
    <scope>NUCLEOTIDE SEQUENCE [LARGE SCALE GENOMIC DNA]</scope>
    <source>
        <strain evidence="3">ATCC 11550 / CBS 779.69 / DSM 880 / IAM 14645 / JCM 23072 / IMI 49137</strain>
    </source>
</reference>
<gene>
    <name evidence="2" type="ORF">ACRE_059810</name>
</gene>
<sequence>MDLDIDMEEAVQEPLVEDTFRSNADDILQPDEQSEELGEVIDDGEAEPAGDESTILVPSKVHIRGVDTLNTDEIRTYVKSHYGPADRVEWIDDTSANLLFASESIARDALIALSSIDIVDPSALAPGETLVAKPFDGKPEISLRVRLAVQSDRKQPGAALRSRFYLLNPEYDPEERRRRNKYRERDGDRRRSERHGRRDSDGGGGGGGVRFEASMYDDVPRSARERRHSESPERLPSFAEQNRGKELFAGRRSRTRDRSASPAKDLDGDESMGDDRASSSGNRIKARSLKDRITTDSRNRSKELFPTKKSSGHGGQLDQLESAIGSAHLREEDRPKVVDVPSEPRDTGFNIRGVARQGGQGEGFSIRGAASAKELFPSKLGGSNAGKELLGGRAKRNPRQRAEDLFG</sequence>
<evidence type="ECO:0000256" key="1">
    <source>
        <dbReference type="SAM" id="MobiDB-lite"/>
    </source>
</evidence>
<dbReference type="InterPro" id="IPR019416">
    <property type="entry name" value="NCBP3"/>
</dbReference>
<evidence type="ECO:0000313" key="3">
    <source>
        <dbReference type="Proteomes" id="UP000029964"/>
    </source>
</evidence>
<proteinExistence type="predicted"/>
<accession>A0A086T1M0</accession>
<dbReference type="GO" id="GO:0003729">
    <property type="term" value="F:mRNA binding"/>
    <property type="evidence" value="ECO:0007669"/>
    <property type="project" value="InterPro"/>
</dbReference>
<dbReference type="PANTHER" id="PTHR16291:SF0">
    <property type="entry name" value="NUCLEAR CAP-BINDING PROTEIN SUBUNIT 3"/>
    <property type="match status" value="1"/>
</dbReference>
<feature type="compositionally biased region" description="Basic and acidic residues" evidence="1">
    <location>
        <begin position="328"/>
        <end position="346"/>
    </location>
</feature>
<feature type="compositionally biased region" description="Basic and acidic residues" evidence="1">
    <location>
        <begin position="183"/>
        <end position="201"/>
    </location>
</feature>
<dbReference type="GO" id="GO:0000340">
    <property type="term" value="F:RNA 7-methylguanosine cap binding"/>
    <property type="evidence" value="ECO:0007669"/>
    <property type="project" value="InterPro"/>
</dbReference>
<dbReference type="GO" id="GO:0005634">
    <property type="term" value="C:nucleus"/>
    <property type="evidence" value="ECO:0007669"/>
    <property type="project" value="TreeGrafter"/>
</dbReference>
<keyword evidence="3" id="KW-1185">Reference proteome</keyword>
<dbReference type="HOGENOM" id="CLU_030082_0_0_1"/>
<organism evidence="2 3">
    <name type="scientific">Hapsidospora chrysogenum (strain ATCC 11550 / CBS 779.69 / DSM 880 / IAM 14645 / JCM 23072 / IMI 49137)</name>
    <name type="common">Acremonium chrysogenum</name>
    <dbReference type="NCBI Taxonomy" id="857340"/>
    <lineage>
        <taxon>Eukaryota</taxon>
        <taxon>Fungi</taxon>
        <taxon>Dikarya</taxon>
        <taxon>Ascomycota</taxon>
        <taxon>Pezizomycotina</taxon>
        <taxon>Sordariomycetes</taxon>
        <taxon>Hypocreomycetidae</taxon>
        <taxon>Hypocreales</taxon>
        <taxon>Bionectriaceae</taxon>
        <taxon>Hapsidospora</taxon>
    </lineage>
</organism>
<feature type="region of interest" description="Disordered" evidence="1">
    <location>
        <begin position="16"/>
        <end position="51"/>
    </location>
</feature>
<comment type="caution">
    <text evidence="2">The sequence shown here is derived from an EMBL/GenBank/DDBJ whole genome shotgun (WGS) entry which is preliminary data.</text>
</comment>
<dbReference type="OrthoDB" id="422106at2759"/>
<dbReference type="EMBL" id="JPKY01000073">
    <property type="protein sequence ID" value="KFH43252.1"/>
    <property type="molecule type" value="Genomic_DNA"/>
</dbReference>
<feature type="region of interest" description="Disordered" evidence="1">
    <location>
        <begin position="376"/>
        <end position="407"/>
    </location>
</feature>
<dbReference type="Proteomes" id="UP000029964">
    <property type="component" value="Unassembled WGS sequence"/>
</dbReference>
<feature type="region of interest" description="Disordered" evidence="1">
    <location>
        <begin position="175"/>
        <end position="364"/>
    </location>
</feature>